<feature type="domain" description="TtsA-like Glycoside hydrolase family 108" evidence="1">
    <location>
        <begin position="10"/>
        <end position="27"/>
    </location>
</feature>
<gene>
    <name evidence="2" type="ORF">NCTC12858_01544</name>
</gene>
<reference evidence="2 3" key="1">
    <citation type="submission" date="2018-06" db="EMBL/GenBank/DDBJ databases">
        <authorList>
            <consortium name="Pathogen Informatics"/>
            <person name="Doyle S."/>
        </authorList>
    </citation>
    <scope>NUCLEOTIDE SEQUENCE [LARGE SCALE GENOMIC DNA]</scope>
    <source>
        <strain evidence="2 3">NCTC12858</strain>
    </source>
</reference>
<evidence type="ECO:0000313" key="3">
    <source>
        <dbReference type="Proteomes" id="UP000249300"/>
    </source>
</evidence>
<evidence type="ECO:0000259" key="1">
    <source>
        <dbReference type="Pfam" id="PF05838"/>
    </source>
</evidence>
<proteinExistence type="predicted"/>
<evidence type="ECO:0000313" key="2">
    <source>
        <dbReference type="EMBL" id="SQH73679.1"/>
    </source>
</evidence>
<dbReference type="Gene3D" id="1.20.141.10">
    <property type="entry name" value="Chitosanase, subunit A, domain 1"/>
    <property type="match status" value="1"/>
</dbReference>
<dbReference type="InterPro" id="IPR023346">
    <property type="entry name" value="Lysozyme-like_dom_sf"/>
</dbReference>
<name>A0A2X4PZD3_9PORP</name>
<dbReference type="KEGG" id="pcre:NCTC12858_01544"/>
<dbReference type="SUPFAM" id="SSF53955">
    <property type="entry name" value="Lysozyme-like"/>
    <property type="match status" value="1"/>
</dbReference>
<dbReference type="Pfam" id="PF05838">
    <property type="entry name" value="Glyco_hydro_108"/>
    <property type="match status" value="1"/>
</dbReference>
<sequence>MADYKELKPFILKWEGGYVNHPNDPGGIRIWE</sequence>
<accession>A0A2X4PZD3</accession>
<dbReference type="Proteomes" id="UP000249300">
    <property type="component" value="Chromosome 1"/>
</dbReference>
<dbReference type="EMBL" id="LS483447">
    <property type="protein sequence ID" value="SQH73679.1"/>
    <property type="molecule type" value="Genomic_DNA"/>
</dbReference>
<dbReference type="AlphaFoldDB" id="A0A2X4PZD3"/>
<dbReference type="InterPro" id="IPR008565">
    <property type="entry name" value="TtsA-like_GH18_dom"/>
</dbReference>
<keyword evidence="3" id="KW-1185">Reference proteome</keyword>
<protein>
    <recommendedName>
        <fullName evidence="1">TtsA-like Glycoside hydrolase family 108 domain-containing protein</fullName>
    </recommendedName>
</protein>
<organism evidence="2 3">
    <name type="scientific">Porphyromonas crevioricanis</name>
    <dbReference type="NCBI Taxonomy" id="393921"/>
    <lineage>
        <taxon>Bacteria</taxon>
        <taxon>Pseudomonadati</taxon>
        <taxon>Bacteroidota</taxon>
        <taxon>Bacteroidia</taxon>
        <taxon>Bacteroidales</taxon>
        <taxon>Porphyromonadaceae</taxon>
        <taxon>Porphyromonas</taxon>
    </lineage>
</organism>